<dbReference type="OrthoDB" id="6379436at2759"/>
<dbReference type="PANTHER" id="PTHR10877:SF150">
    <property type="entry name" value="REJ DOMAIN-CONTAINING PROTEIN"/>
    <property type="match status" value="1"/>
</dbReference>
<keyword evidence="8" id="KW-1185">Reference proteome</keyword>
<keyword evidence="4" id="KW-1133">Transmembrane helix</keyword>
<accession>A0A7R8CWZ3</accession>
<evidence type="ECO:0000256" key="2">
    <source>
        <dbReference type="ARBA" id="ARBA00007200"/>
    </source>
</evidence>
<dbReference type="SUPFAM" id="SSF49723">
    <property type="entry name" value="Lipase/lipooxygenase domain (PLAT/LH2 domain)"/>
    <property type="match status" value="1"/>
</dbReference>
<dbReference type="Gene3D" id="2.60.60.20">
    <property type="entry name" value="PLAT/LH2 domain"/>
    <property type="match status" value="1"/>
</dbReference>
<evidence type="ECO:0000256" key="5">
    <source>
        <dbReference type="ARBA" id="ARBA00023136"/>
    </source>
</evidence>
<reference evidence="7" key="1">
    <citation type="submission" date="2021-02" db="EMBL/GenBank/DDBJ databases">
        <authorList>
            <person name="Bekaert M."/>
        </authorList>
    </citation>
    <scope>NUCLEOTIDE SEQUENCE</scope>
    <source>
        <strain evidence="7">IoA-00</strain>
    </source>
</reference>
<comment type="caution">
    <text evidence="6">Lacks conserved residue(s) required for the propagation of feature annotation.</text>
</comment>
<protein>
    <submittedName>
        <fullName evidence="7">PKD1L2</fullName>
    </submittedName>
</protein>
<comment type="similarity">
    <text evidence="2">Belongs to the polycystin family.</text>
</comment>
<evidence type="ECO:0000313" key="8">
    <source>
        <dbReference type="Proteomes" id="UP000675881"/>
    </source>
</evidence>
<dbReference type="GO" id="GO:0005262">
    <property type="term" value="F:calcium channel activity"/>
    <property type="evidence" value="ECO:0007669"/>
    <property type="project" value="TreeGrafter"/>
</dbReference>
<sequence>MFCRLLYINDIYSNYELEIEGTNDDGSETTTQSFYLSNPSCSNLGKTPPLNLPFSASTNYYFISATNPIILRHLGPTTSRKRFISIIGLFGPNSPNKLNLNVYNTECVLLSQSGKCLSDGLYKPPTIQTLEYSVNISTCDTNIYNIITHQCRETCNSLSCSSLEGLDYPEEFHLKDTYELVLNDNDTIKPTAQTLMYISEIEIILEEGDYLGIEGIIQIAFFGNPGAFGDSTIQEEDWVENNDYHFRIDEEIEITIDRLNGTNINYTVIWDDGSSNDTDTGDDDYCFEWKSDPNTHLPSKATIKCFWGDEAITSTEEANFEDSIYFGKMGSISYCANHTFESGGTYDLNCTMENKVSEQNLTIENVTIYVPIEGFESFLFFVPKFGDGKLIPGYGEMKSVIPHGVFSIQIIGSNVLTEAQFNLTFEIVKEIRLMSIKDDGSSTGPTETKAFEIGFDTFGSGVCIEISFGDNIIEAYGDADFCKGFVSKKSVPINNKDITNPFKIEHVYYSMGSYDVTARASNPATIEDLNVEMKNVLILNFDCKVPKVSLNLETLEPTNPFEFLKKEQVKLSAKILVNCYKVVKTHKNWVVTLMKLDSGNAKEVEIIDNSELSTQKLEIADLSILPFKFPSYGLYKVTIISRLWDDRDIGDPYLTHLLPYVGQSSTFIKILPSQLVPGLVSGGSKYISRGTGQIVDLKPYIYTYDPDNPNDKVKGIGFKWFCRHMTTLTDGEKYPLEKIDENGNTIISESNPQKIPKDKMKMEDSKGGCFGYGPGILDEYESVLLIPGSSFIKIEEKYEIMLIAEKDTRSATCTTKDNACHIDEKGNIYINPDFRLALSSSCSTDDTSDCSEPMLYEWSSTDNENLSQVDDKYFTIGSDLSDFVISLDYFQAFPNLQSFDVKLIAYNAKDDKGEPGEARPLKENIFNDFKNKSTSNGGSCSISPMKGTALVDVFSFHCFGWIDPENKKVSSYTLKTRDTSGSMTTLKQFLIFGPRKGEDKTSSRRDDLVEFQSSFGSADTGASALVLQVMSSLMKSNPNLFEEEDDENLPEDLIEFNRAVKAGMVGHKADKIELLAKLEALTKDKFTDAATMESLTQTVVNALGEPGSNTVGLAATESGLNSLENLIKNLANINIPSPDRLLTSASLIANGLGVIIDAITKPGKKSNDADEDCDNVTPVDKATAETNPIFQYDTDIGDDLEMEIPQDKDKLMCGGIKDSFKVAAKKMGGRVRDIIEDLGDATINMLVINENITIKTSKILLHVRKTFIDNLNDEIHLTNETSFQVENFCHVQRMNGSCKEPVGVIASIMSDNIYGYYDNSHLVSEDAAILDLTLKDTKTMEKILVSNVITADLNDTYGGINLKLSRATNEFTDDLKIVDAIERSKGHRIPYMHHEFTFTKTNASMTIEFILLNVSAIHDLPNMVMLLSYERIPTFSNFEYATMVENLEEIEEYHFFWYLRNEKIRNLDGRWFLTIAQLSKPLSTTQLSSGSIDKELFIPISSNYKIRPYTSGCYFFDEKRSDWFNDMNVSRTDHKSLNCRSTHLTAFAGGFFITPNTIDFEYVIAHSSFNDNLTAYFTLLLAIIIYIIMMIWAYFTDRKEKKLNFSRVCPDNRVEDKYMYEILTQTGRRYQSSCSSVVNIFISGDNGDTGLRVLRSTDVDSTLNKGDINSFILTTSGPLGNINLVRIWLNYDGESHYASWYLSSLLIRDIQTNKEFEFVVNDWFAVEKSDGKIDRRLIPATLEQKTSFLHLFTHLFEQNIKNNHFWFSVFMKQPLTSRYTTCQRVTTVFTFFFLCILLNGVWFRKFVMTEPSKFEIRMSFFKLTPIDFGMGLLSCLIANPFAYAISFLFRKSKVNRINATRFKPAITKGESDGYVFEDVAKPFKKKLCLPHWCSIIAWIISLLIMTVSFIIIWGYAISFGKDKVHQWMTSVVVSLLVDLLLFESLKVIIIAVFRSCLKKPIDLDSTDICDREILPQISTSDAWRKPEENNSYFEPYNKLTLEKLKSHRVSDVNIMAVIRDMIYYFVFLAVIVIISYGNMDTNSYLLKWNIEQRFIYDNQFDQVTNTVEWWKWAHSTILPKLRASNFYNGKPPFGLRGFLDDQVNRIMGYATLRQIRVKPNSCRVSPIVSNLTRNCAPAANIFFEDSRHYCDNWAERTDLTFDLPSCQRPEFRYENASSLQSLSYNAIMDTYSGGGYVLFFLEFSVYNANSNLFGIVTIIAEFFRVEEFDPSGE</sequence>
<dbReference type="GO" id="GO:0016020">
    <property type="term" value="C:membrane"/>
    <property type="evidence" value="ECO:0007669"/>
    <property type="project" value="UniProtKB-SubCell"/>
</dbReference>
<dbReference type="InterPro" id="IPR001024">
    <property type="entry name" value="PLAT/LH2_dom"/>
</dbReference>
<dbReference type="GO" id="GO:0050982">
    <property type="term" value="P:detection of mechanical stimulus"/>
    <property type="evidence" value="ECO:0007669"/>
    <property type="project" value="TreeGrafter"/>
</dbReference>
<dbReference type="InterPro" id="IPR051223">
    <property type="entry name" value="Polycystin"/>
</dbReference>
<comment type="subcellular location">
    <subcellularLocation>
        <location evidence="1">Membrane</location>
        <topology evidence="1">Multi-pass membrane protein</topology>
    </subcellularLocation>
</comment>
<dbReference type="Pfam" id="PF01477">
    <property type="entry name" value="PLAT"/>
    <property type="match status" value="1"/>
</dbReference>
<dbReference type="Pfam" id="PF20519">
    <property type="entry name" value="Polycystin_dom"/>
    <property type="match status" value="1"/>
</dbReference>
<dbReference type="InterPro" id="IPR036392">
    <property type="entry name" value="PLAT/LH2_dom_sf"/>
</dbReference>
<evidence type="ECO:0000313" key="7">
    <source>
        <dbReference type="EMBL" id="CAF2926136.1"/>
    </source>
</evidence>
<dbReference type="PANTHER" id="PTHR10877">
    <property type="entry name" value="POLYCYSTIN FAMILY MEMBER"/>
    <property type="match status" value="1"/>
</dbReference>
<evidence type="ECO:0000256" key="6">
    <source>
        <dbReference type="PROSITE-ProRule" id="PRU00152"/>
    </source>
</evidence>
<dbReference type="InterPro" id="IPR046791">
    <property type="entry name" value="Polycystin_dom"/>
</dbReference>
<gene>
    <name evidence="7" type="ORF">LSAA_8701</name>
</gene>
<dbReference type="EMBL" id="HG994583">
    <property type="protein sequence ID" value="CAF2926136.1"/>
    <property type="molecule type" value="Genomic_DNA"/>
</dbReference>
<evidence type="ECO:0000256" key="4">
    <source>
        <dbReference type="ARBA" id="ARBA00022989"/>
    </source>
</evidence>
<dbReference type="InterPro" id="IPR002859">
    <property type="entry name" value="PKD/REJ-like"/>
</dbReference>
<keyword evidence="3" id="KW-0812">Transmembrane</keyword>
<dbReference type="Pfam" id="PF02010">
    <property type="entry name" value="REJ"/>
    <property type="match status" value="1"/>
</dbReference>
<evidence type="ECO:0000256" key="1">
    <source>
        <dbReference type="ARBA" id="ARBA00004141"/>
    </source>
</evidence>
<evidence type="ECO:0000256" key="3">
    <source>
        <dbReference type="ARBA" id="ARBA00022692"/>
    </source>
</evidence>
<organism evidence="7 8">
    <name type="scientific">Lepeophtheirus salmonis</name>
    <name type="common">Salmon louse</name>
    <name type="synonym">Caligus salmonis</name>
    <dbReference type="NCBI Taxonomy" id="72036"/>
    <lineage>
        <taxon>Eukaryota</taxon>
        <taxon>Metazoa</taxon>
        <taxon>Ecdysozoa</taxon>
        <taxon>Arthropoda</taxon>
        <taxon>Crustacea</taxon>
        <taxon>Multicrustacea</taxon>
        <taxon>Hexanauplia</taxon>
        <taxon>Copepoda</taxon>
        <taxon>Siphonostomatoida</taxon>
        <taxon>Caligidae</taxon>
        <taxon>Lepeophtheirus</taxon>
    </lineage>
</organism>
<keyword evidence="5" id="KW-0472">Membrane</keyword>
<dbReference type="Proteomes" id="UP000675881">
    <property type="component" value="Chromosome 4"/>
</dbReference>
<dbReference type="PROSITE" id="PS50095">
    <property type="entry name" value="PLAT"/>
    <property type="match status" value="1"/>
</dbReference>
<name>A0A7R8CWZ3_LEPSM</name>
<proteinExistence type="inferred from homology"/>